<accession>A0A5A7UZL9</accession>
<proteinExistence type="predicted"/>
<dbReference type="PANTHER" id="PTHR46148:SF60">
    <property type="entry name" value="CHROMO DOMAIN-CONTAINING PROTEIN"/>
    <property type="match status" value="1"/>
</dbReference>
<feature type="domain" description="Tf2-1-like SH3-like" evidence="1">
    <location>
        <begin position="251"/>
        <end position="297"/>
    </location>
</feature>
<dbReference type="InterPro" id="IPR056924">
    <property type="entry name" value="SH3_Tf2-1"/>
</dbReference>
<dbReference type="Pfam" id="PF24626">
    <property type="entry name" value="SH3_Tf2-1"/>
    <property type="match status" value="1"/>
</dbReference>
<comment type="caution">
    <text evidence="2">The sequence shown here is derived from an EMBL/GenBank/DDBJ whole genome shotgun (WGS) entry which is preliminary data.</text>
</comment>
<sequence length="370" mass="42773">MLGFELVQTTNAAIEKIRARMLIAHSKQKSYADERHKDLEFYARDMVFLKVAPMKDVLRFEKKGKFAPVCVVSRTCMRREPRLSAPRAEPIPSLQVESVRTRLAELIRLPLSRQSAPVPFHLLCIPLRNVVDQLTWSVGFLQQGQALQPRSWDLRRLGKRVVTVRTCRANLQVSFGITTYLGLCGPTGRQSSMDIDMIRDIEDQIFIPTGAHVARVRERARDWVEAEVEAKASWRATRIITSAQYKELSCYRKLNPRFVRSFEILERIDPIAYCLVLPLSFSTIHDAFHVSMLRKYVADPTHIIDFGPLQINENLSYEEQPVEILAREVKMVHNRGTTLVKVLWRNHEVEEATWERGDDMRAQYPALFED</sequence>
<evidence type="ECO:0000313" key="3">
    <source>
        <dbReference type="Proteomes" id="UP000321393"/>
    </source>
</evidence>
<dbReference type="PANTHER" id="PTHR46148">
    <property type="entry name" value="CHROMO DOMAIN-CONTAINING PROTEIN"/>
    <property type="match status" value="1"/>
</dbReference>
<organism evidence="2 3">
    <name type="scientific">Cucumis melo var. makuwa</name>
    <name type="common">Oriental melon</name>
    <dbReference type="NCBI Taxonomy" id="1194695"/>
    <lineage>
        <taxon>Eukaryota</taxon>
        <taxon>Viridiplantae</taxon>
        <taxon>Streptophyta</taxon>
        <taxon>Embryophyta</taxon>
        <taxon>Tracheophyta</taxon>
        <taxon>Spermatophyta</taxon>
        <taxon>Magnoliopsida</taxon>
        <taxon>eudicotyledons</taxon>
        <taxon>Gunneridae</taxon>
        <taxon>Pentapetalae</taxon>
        <taxon>rosids</taxon>
        <taxon>fabids</taxon>
        <taxon>Cucurbitales</taxon>
        <taxon>Cucurbitaceae</taxon>
        <taxon>Benincaseae</taxon>
        <taxon>Cucumis</taxon>
    </lineage>
</organism>
<dbReference type="AlphaFoldDB" id="A0A5A7UZL9"/>
<dbReference type="EMBL" id="SSTE01006658">
    <property type="protein sequence ID" value="KAA0058931.1"/>
    <property type="molecule type" value="Genomic_DNA"/>
</dbReference>
<dbReference type="SUPFAM" id="SSF54160">
    <property type="entry name" value="Chromo domain-like"/>
    <property type="match status" value="1"/>
</dbReference>
<protein>
    <submittedName>
        <fullName evidence="2">Pol protein</fullName>
    </submittedName>
</protein>
<gene>
    <name evidence="2" type="ORF">E6C27_scaffold98G001060</name>
</gene>
<evidence type="ECO:0000259" key="1">
    <source>
        <dbReference type="Pfam" id="PF24626"/>
    </source>
</evidence>
<reference evidence="2 3" key="1">
    <citation type="submission" date="2019-08" db="EMBL/GenBank/DDBJ databases">
        <title>Draft genome sequences of two oriental melons (Cucumis melo L. var makuwa).</title>
        <authorList>
            <person name="Kwon S.-Y."/>
        </authorList>
    </citation>
    <scope>NUCLEOTIDE SEQUENCE [LARGE SCALE GENOMIC DNA]</scope>
    <source>
        <strain evidence="3">cv. SW 3</strain>
        <tissue evidence="2">Leaf</tissue>
    </source>
</reference>
<dbReference type="Proteomes" id="UP000321393">
    <property type="component" value="Unassembled WGS sequence"/>
</dbReference>
<evidence type="ECO:0000313" key="2">
    <source>
        <dbReference type="EMBL" id="KAA0058931.1"/>
    </source>
</evidence>
<name>A0A5A7UZL9_CUCMM</name>
<dbReference type="InterPro" id="IPR016197">
    <property type="entry name" value="Chromo-like_dom_sf"/>
</dbReference>